<dbReference type="eggNOG" id="ENOG502SJXQ">
    <property type="taxonomic scope" value="Eukaryota"/>
</dbReference>
<dbReference type="OrthoDB" id="265717at2759"/>
<reference evidence="2 3" key="1">
    <citation type="journal article" date="2012" name="PLoS Pathog.">
        <title>Diverse lifestyles and strategies of plant pathogenesis encoded in the genomes of eighteen Dothideomycetes fungi.</title>
        <authorList>
            <person name="Ohm R.A."/>
            <person name="Feau N."/>
            <person name="Henrissat B."/>
            <person name="Schoch C.L."/>
            <person name="Horwitz B.A."/>
            <person name="Barry K.W."/>
            <person name="Condon B.J."/>
            <person name="Copeland A.C."/>
            <person name="Dhillon B."/>
            <person name="Glaser F."/>
            <person name="Hesse C.N."/>
            <person name="Kosti I."/>
            <person name="LaButti K."/>
            <person name="Lindquist E.A."/>
            <person name="Lucas S."/>
            <person name="Salamov A.A."/>
            <person name="Bradshaw R.E."/>
            <person name="Ciuffetti L."/>
            <person name="Hamelin R.C."/>
            <person name="Kema G.H.J."/>
            <person name="Lawrence C."/>
            <person name="Scott J.A."/>
            <person name="Spatafora J.W."/>
            <person name="Turgeon B.G."/>
            <person name="de Wit P.J.G.M."/>
            <person name="Zhong S."/>
            <person name="Goodwin S.B."/>
            <person name="Grigoriev I.V."/>
        </authorList>
    </citation>
    <scope>NUCLEOTIDE SEQUENCE [LARGE SCALE GENOMIC DNA]</scope>
    <source>
        <strain evidence="3">28A</strain>
    </source>
</reference>
<protein>
    <submittedName>
        <fullName evidence="2">Uncharacterized protein</fullName>
    </submittedName>
</protein>
<proteinExistence type="predicted"/>
<dbReference type="AlphaFoldDB" id="R0IU77"/>
<dbReference type="HOGENOM" id="CLU_057891_0_0_1"/>
<dbReference type="EMBL" id="KB908548">
    <property type="protein sequence ID" value="EOA88156.1"/>
    <property type="molecule type" value="Genomic_DNA"/>
</dbReference>
<feature type="transmembrane region" description="Helical" evidence="1">
    <location>
        <begin position="79"/>
        <end position="97"/>
    </location>
</feature>
<organism evidence="2 3">
    <name type="scientific">Exserohilum turcicum (strain 28A)</name>
    <name type="common">Northern leaf blight fungus</name>
    <name type="synonym">Setosphaeria turcica</name>
    <dbReference type="NCBI Taxonomy" id="671987"/>
    <lineage>
        <taxon>Eukaryota</taxon>
        <taxon>Fungi</taxon>
        <taxon>Dikarya</taxon>
        <taxon>Ascomycota</taxon>
        <taxon>Pezizomycotina</taxon>
        <taxon>Dothideomycetes</taxon>
        <taxon>Pleosporomycetidae</taxon>
        <taxon>Pleosporales</taxon>
        <taxon>Pleosporineae</taxon>
        <taxon>Pleosporaceae</taxon>
        <taxon>Exserohilum</taxon>
    </lineage>
</organism>
<dbReference type="GeneID" id="19405093"/>
<keyword evidence="3" id="KW-1185">Reference proteome</keyword>
<keyword evidence="1" id="KW-0472">Membrane</keyword>
<keyword evidence="1" id="KW-0812">Transmembrane</keyword>
<name>R0IU77_EXST2</name>
<feature type="transmembrane region" description="Helical" evidence="1">
    <location>
        <begin position="7"/>
        <end position="28"/>
    </location>
</feature>
<evidence type="ECO:0000256" key="1">
    <source>
        <dbReference type="SAM" id="Phobius"/>
    </source>
</evidence>
<accession>R0IU77</accession>
<keyword evidence="1" id="KW-1133">Transmembrane helix</keyword>
<reference evidence="2 3" key="2">
    <citation type="journal article" date="2013" name="PLoS Genet.">
        <title>Comparative genome structure, secondary metabolite, and effector coding capacity across Cochliobolus pathogens.</title>
        <authorList>
            <person name="Condon B.J."/>
            <person name="Leng Y."/>
            <person name="Wu D."/>
            <person name="Bushley K.E."/>
            <person name="Ohm R.A."/>
            <person name="Otillar R."/>
            <person name="Martin J."/>
            <person name="Schackwitz W."/>
            <person name="Grimwood J."/>
            <person name="MohdZainudin N."/>
            <person name="Xue C."/>
            <person name="Wang R."/>
            <person name="Manning V.A."/>
            <person name="Dhillon B."/>
            <person name="Tu Z.J."/>
            <person name="Steffenson B.J."/>
            <person name="Salamov A."/>
            <person name="Sun H."/>
            <person name="Lowry S."/>
            <person name="LaButti K."/>
            <person name="Han J."/>
            <person name="Copeland A."/>
            <person name="Lindquist E."/>
            <person name="Barry K."/>
            <person name="Schmutz J."/>
            <person name="Baker S.E."/>
            <person name="Ciuffetti L.M."/>
            <person name="Grigoriev I.V."/>
            <person name="Zhong S."/>
            <person name="Turgeon B.G."/>
        </authorList>
    </citation>
    <scope>NUCLEOTIDE SEQUENCE [LARGE SCALE GENOMIC DNA]</scope>
    <source>
        <strain evidence="3">28A</strain>
    </source>
</reference>
<feature type="transmembrane region" description="Helical" evidence="1">
    <location>
        <begin position="48"/>
        <end position="67"/>
    </location>
</feature>
<evidence type="ECO:0000313" key="2">
    <source>
        <dbReference type="EMBL" id="EOA88156.1"/>
    </source>
</evidence>
<sequence length="385" mass="42293">MATRSQAWHATAPAISPQLIDILVLILYADFLSSDLRIRPFTKLSANMISTCLDLALLCHPVLALLTIQRPKMQTQQSLWQYFLLSFLSLLAVRYVSSTGTQPHILVEAVTGVCQTCTQPNPIAVTYPNNATGVLNGTISVVPISLALARKLIPPQYRILEHAYRHLLPSFPKDMYPVVVQAMLDHDIQAFGFKIPDFSRAGLEFPFLDLLGDNSTSFKWVPSLLITANNSVAIKGSADYGTHTFPATFDSACNAYSGVPDAKRPGTTTSSSAKSTDATTSNTTAALATLFSATTKKPYPISFFANVTNQVIFADAKSCDNQIRLFNTSLSTAPNKIEFVRGSVRAKFWPFDTEHVWNNVYGVRLATAFIENNYLPCENFRGYGS</sequence>
<dbReference type="STRING" id="671987.R0IU77"/>
<dbReference type="RefSeq" id="XP_008024128.1">
    <property type="nucleotide sequence ID" value="XM_008025937.1"/>
</dbReference>
<dbReference type="Proteomes" id="UP000016935">
    <property type="component" value="Unassembled WGS sequence"/>
</dbReference>
<evidence type="ECO:0000313" key="3">
    <source>
        <dbReference type="Proteomes" id="UP000016935"/>
    </source>
</evidence>
<gene>
    <name evidence="2" type="ORF">SETTUDRAFT_46927</name>
</gene>